<dbReference type="GO" id="GO:0006021">
    <property type="term" value="P:inositol biosynthetic process"/>
    <property type="evidence" value="ECO:0007669"/>
    <property type="project" value="InterPro"/>
</dbReference>
<dbReference type="PATRIC" id="fig|42234.21.peg.4216"/>
<dbReference type="Gene3D" id="3.40.50.720">
    <property type="entry name" value="NAD(P)-binding Rossmann-like Domain"/>
    <property type="match status" value="1"/>
</dbReference>
<dbReference type="InterPro" id="IPR013021">
    <property type="entry name" value="Myo-inos-1-P_Synthase_GAPDH"/>
</dbReference>
<gene>
    <name evidence="3" type="ORF">IQ63_20445</name>
</gene>
<dbReference type="Proteomes" id="UP000037151">
    <property type="component" value="Unassembled WGS sequence"/>
</dbReference>
<name>A0A0L0K4R7_9ACTN</name>
<evidence type="ECO:0000256" key="1">
    <source>
        <dbReference type="ARBA" id="ARBA00010813"/>
    </source>
</evidence>
<dbReference type="EMBL" id="JPPY01000129">
    <property type="protein sequence ID" value="KND33102.1"/>
    <property type="molecule type" value="Genomic_DNA"/>
</dbReference>
<dbReference type="PANTHER" id="PTHR11510">
    <property type="entry name" value="MYO-INOSITOL-1 PHOSPHATE SYNTHASE"/>
    <property type="match status" value="1"/>
</dbReference>
<organism evidence="3 4">
    <name type="scientific">Streptomyces acidiscabies</name>
    <dbReference type="NCBI Taxonomy" id="42234"/>
    <lineage>
        <taxon>Bacteria</taxon>
        <taxon>Bacillati</taxon>
        <taxon>Actinomycetota</taxon>
        <taxon>Actinomycetes</taxon>
        <taxon>Kitasatosporales</taxon>
        <taxon>Streptomycetaceae</taxon>
        <taxon>Streptomyces</taxon>
    </lineage>
</organism>
<reference evidence="4" key="1">
    <citation type="submission" date="2014-07" db="EMBL/GenBank/DDBJ databases">
        <title>Genome sequencing of plant-pathogenic Streptomyces species.</title>
        <authorList>
            <person name="Harrison J."/>
            <person name="Sapp M."/>
            <person name="Thwaites R."/>
            <person name="Studholme D.J."/>
        </authorList>
    </citation>
    <scope>NUCLEOTIDE SEQUENCE [LARGE SCALE GENOMIC DNA]</scope>
    <source>
        <strain evidence="4">NCPPB 4445</strain>
    </source>
</reference>
<dbReference type="InterPro" id="IPR036291">
    <property type="entry name" value="NAD(P)-bd_dom_sf"/>
</dbReference>
<dbReference type="PIRSF" id="PIRSF015578">
    <property type="entry name" value="Myoinos-ppht_syn"/>
    <property type="match status" value="1"/>
</dbReference>
<dbReference type="Gene3D" id="3.30.360.10">
    <property type="entry name" value="Dihydrodipicolinate Reductase, domain 2"/>
    <property type="match status" value="1"/>
</dbReference>
<dbReference type="Pfam" id="PF07994">
    <property type="entry name" value="NAD_binding_5"/>
    <property type="match status" value="1"/>
</dbReference>
<dbReference type="OrthoDB" id="729130at2"/>
<dbReference type="InterPro" id="IPR002587">
    <property type="entry name" value="Myo-inos-1-P_Synthase"/>
</dbReference>
<comment type="similarity">
    <text evidence="1">Belongs to the myo-inositol 1-phosphate synthase family.</text>
</comment>
<dbReference type="SUPFAM" id="SSF55347">
    <property type="entry name" value="Glyceraldehyde-3-phosphate dehydrogenase-like, C-terminal domain"/>
    <property type="match status" value="1"/>
</dbReference>
<evidence type="ECO:0000313" key="4">
    <source>
        <dbReference type="Proteomes" id="UP000037151"/>
    </source>
</evidence>
<dbReference type="Pfam" id="PF01658">
    <property type="entry name" value="Inos-1-P_synth"/>
    <property type="match status" value="1"/>
</dbReference>
<evidence type="ECO:0000313" key="3">
    <source>
        <dbReference type="EMBL" id="KND33102.1"/>
    </source>
</evidence>
<sequence length="389" mass="40829">MALRDTGLLGVWLNGARGSVATTVVTGAAAVEAGLAPSSGCVTELAGMDAAGLVPIRDLVFGGWDVVTTPLRKRAEQLAVGGVVPAHLVGSVTEQLDCADREIVLTEAGDPQAPQAEQAEAMIAALLRFAERTGVARTVVINIASTEAHPAHDEAYTRLDLLEAAMAERPGVLPPSALSAYAAFKAGCAFVDFTPSLGVRVPALDELARREGLPYAGSDGKTGETLAKTALAPMFAHRGLRVRSWYGANILGGGDGATLADSDACTSKIVSKQRGLSRLLGYDPEGTVHIDNVAEMGDWKTAWNHISFEGFLGVQMKMQFTWQGCDSALAAPLILDLARLMGRALESGASGPQSELAFFFKDPIGDSDPRLVVQYEQLLAWANALEATS</sequence>
<dbReference type="SUPFAM" id="SSF51735">
    <property type="entry name" value="NAD(P)-binding Rossmann-fold domains"/>
    <property type="match status" value="1"/>
</dbReference>
<dbReference type="GO" id="GO:0008654">
    <property type="term" value="P:phospholipid biosynthetic process"/>
    <property type="evidence" value="ECO:0007669"/>
    <property type="project" value="InterPro"/>
</dbReference>
<accession>A0A0L0K4R7</accession>
<dbReference type="GO" id="GO:0004512">
    <property type="term" value="F:inositol-3-phosphate synthase activity"/>
    <property type="evidence" value="ECO:0007669"/>
    <property type="project" value="InterPro"/>
</dbReference>
<evidence type="ECO:0000259" key="2">
    <source>
        <dbReference type="Pfam" id="PF01658"/>
    </source>
</evidence>
<dbReference type="RefSeq" id="WP_050371952.1">
    <property type="nucleotide sequence ID" value="NZ_KQ257822.1"/>
</dbReference>
<proteinExistence type="inferred from homology"/>
<comment type="caution">
    <text evidence="3">The sequence shown here is derived from an EMBL/GenBank/DDBJ whole genome shotgun (WGS) entry which is preliminary data.</text>
</comment>
<protein>
    <recommendedName>
        <fullName evidence="2">Myo-inositol-1-phosphate synthase GAPDH-like domain-containing protein</fullName>
    </recommendedName>
</protein>
<dbReference type="AlphaFoldDB" id="A0A0L0K4R7"/>
<feature type="domain" description="Myo-inositol-1-phosphate synthase GAPDH-like" evidence="2">
    <location>
        <begin position="223"/>
        <end position="327"/>
    </location>
</feature>